<keyword evidence="4" id="KW-1185">Reference proteome</keyword>
<dbReference type="InterPro" id="IPR022742">
    <property type="entry name" value="Hydrolase_4"/>
</dbReference>
<sequence>MKTRKQQRKFRKASFYLSGISFFVIRINDTRMKKERVQFKNREGIELAAFIFHPLDRHPRFFALFAHCFTCNKNLNAVQNICNTLSQMGVAVMSLDFTGLGSSKGSFENTNFSSNISDLVDASDYLKARYQAPSLLIGHSFGGAAAIFAAGSLPTVKALVTIGSPSDPKHIAHLFDDHLEAIETEGASRVNIDGRGFRIHKSFVADLQEKDLGAFLAQLRKPILILHSPQDTVVALQHAARLYEHAFHPKSFVSLDGADHLLSNSTDSAYVGEIISTWAKKYLPAPVVPNDTKGHEVAVRLAGQGYTSEVKTPYHHLLADEPESVGGDNLGPTPYDLLMAALGTCTAMTLQMYAQRKNWPLEEVNVYLDHDKVHRKDGDHVEDKNSKVSRFTRSLLISGDLDEAQRNRLLEIANKCPVHRTLEDDILIETRFK</sequence>
<dbReference type="STRING" id="1416801.SAMN05192553_102423"/>
<dbReference type="InterPro" id="IPR029058">
    <property type="entry name" value="AB_hydrolase_fold"/>
</dbReference>
<dbReference type="Proteomes" id="UP000199403">
    <property type="component" value="Unassembled WGS sequence"/>
</dbReference>
<accession>A0A1H6WEJ8</accession>
<keyword evidence="1" id="KW-1133">Transmembrane helix</keyword>
<dbReference type="Gene3D" id="3.30.300.20">
    <property type="match status" value="1"/>
</dbReference>
<dbReference type="SUPFAM" id="SSF53474">
    <property type="entry name" value="alpha/beta-Hydrolases"/>
    <property type="match status" value="1"/>
</dbReference>
<evidence type="ECO:0000256" key="1">
    <source>
        <dbReference type="SAM" id="Phobius"/>
    </source>
</evidence>
<dbReference type="InterPro" id="IPR003718">
    <property type="entry name" value="OsmC/Ohr_fam"/>
</dbReference>
<gene>
    <name evidence="3" type="ORF">SAMN05192553_102423</name>
</gene>
<dbReference type="ESTHER" id="9bact-a0a1h6wej8">
    <property type="family name" value="Est-OsmC"/>
</dbReference>
<keyword evidence="1" id="KW-0812">Transmembrane</keyword>
<dbReference type="Pfam" id="PF12146">
    <property type="entry name" value="Hydrolase_4"/>
    <property type="match status" value="1"/>
</dbReference>
<evidence type="ECO:0000313" key="4">
    <source>
        <dbReference type="Proteomes" id="UP000199403"/>
    </source>
</evidence>
<organism evidence="3 4">
    <name type="scientific">Cyclobacterium xiamenense</name>
    <dbReference type="NCBI Taxonomy" id="1297121"/>
    <lineage>
        <taxon>Bacteria</taxon>
        <taxon>Pseudomonadati</taxon>
        <taxon>Bacteroidota</taxon>
        <taxon>Cytophagia</taxon>
        <taxon>Cytophagales</taxon>
        <taxon>Cyclobacteriaceae</taxon>
        <taxon>Cyclobacterium</taxon>
    </lineage>
</organism>
<evidence type="ECO:0000313" key="3">
    <source>
        <dbReference type="EMBL" id="SEJ10922.1"/>
    </source>
</evidence>
<evidence type="ECO:0000259" key="2">
    <source>
        <dbReference type="Pfam" id="PF12146"/>
    </source>
</evidence>
<protein>
    <submittedName>
        <fullName evidence="3">Putative redox protein</fullName>
    </submittedName>
</protein>
<name>A0A1H6WEJ8_9BACT</name>
<proteinExistence type="predicted"/>
<dbReference type="EMBL" id="FNZH01000002">
    <property type="protein sequence ID" value="SEJ10922.1"/>
    <property type="molecule type" value="Genomic_DNA"/>
</dbReference>
<dbReference type="Pfam" id="PF02566">
    <property type="entry name" value="OsmC"/>
    <property type="match status" value="1"/>
</dbReference>
<feature type="transmembrane region" description="Helical" evidence="1">
    <location>
        <begin position="12"/>
        <end position="28"/>
    </location>
</feature>
<dbReference type="InterPro" id="IPR015946">
    <property type="entry name" value="KH_dom-like_a/b"/>
</dbReference>
<dbReference type="SUPFAM" id="SSF82784">
    <property type="entry name" value="OsmC-like"/>
    <property type="match status" value="1"/>
</dbReference>
<dbReference type="Gene3D" id="3.40.50.1820">
    <property type="entry name" value="alpha/beta hydrolase"/>
    <property type="match status" value="1"/>
</dbReference>
<feature type="domain" description="Serine aminopeptidase S33" evidence="2">
    <location>
        <begin position="75"/>
        <end position="169"/>
    </location>
</feature>
<reference evidence="4" key="1">
    <citation type="submission" date="2016-10" db="EMBL/GenBank/DDBJ databases">
        <authorList>
            <person name="Varghese N."/>
            <person name="Submissions S."/>
        </authorList>
    </citation>
    <scope>NUCLEOTIDE SEQUENCE [LARGE SCALE GENOMIC DNA]</scope>
    <source>
        <strain evidence="4">IBRC-M 10761</strain>
    </source>
</reference>
<dbReference type="PANTHER" id="PTHR39624:SF2">
    <property type="entry name" value="OSMC-LIKE PROTEIN"/>
    <property type="match status" value="1"/>
</dbReference>
<dbReference type="InterPro" id="IPR036102">
    <property type="entry name" value="OsmC/Ohrsf"/>
</dbReference>
<dbReference type="PANTHER" id="PTHR39624">
    <property type="entry name" value="PROTEIN INVOLVED IN RIMO-MEDIATED BETA-METHYLTHIOLATION OF RIBOSOMAL PROTEIN S12 YCAO"/>
    <property type="match status" value="1"/>
</dbReference>
<keyword evidence="1" id="KW-0472">Membrane</keyword>
<dbReference type="AlphaFoldDB" id="A0A1H6WEJ8"/>